<evidence type="ECO:0000313" key="8">
    <source>
        <dbReference type="Proteomes" id="UP001235760"/>
    </source>
</evidence>
<dbReference type="Gene3D" id="3.20.20.450">
    <property type="entry name" value="EAL domain"/>
    <property type="match status" value="1"/>
</dbReference>
<dbReference type="Pfam" id="PF00989">
    <property type="entry name" value="PAS"/>
    <property type="match status" value="1"/>
</dbReference>
<dbReference type="Proteomes" id="UP001235760">
    <property type="component" value="Unassembled WGS sequence"/>
</dbReference>
<feature type="transmembrane region" description="Helical" evidence="3">
    <location>
        <begin position="42"/>
        <end position="63"/>
    </location>
</feature>
<keyword evidence="8" id="KW-1185">Reference proteome</keyword>
<dbReference type="InterPro" id="IPR035965">
    <property type="entry name" value="PAS-like_dom_sf"/>
</dbReference>
<dbReference type="InterPro" id="IPR000014">
    <property type="entry name" value="PAS"/>
</dbReference>
<keyword evidence="1" id="KW-0175">Coiled coil</keyword>
<dbReference type="InterPro" id="IPR052155">
    <property type="entry name" value="Biofilm_reg_signaling"/>
</dbReference>
<dbReference type="CDD" id="cd01948">
    <property type="entry name" value="EAL"/>
    <property type="match status" value="1"/>
</dbReference>
<reference evidence="7 8" key="1">
    <citation type="submission" date="2023-08" db="EMBL/GenBank/DDBJ databases">
        <authorList>
            <person name="Roldan D.M."/>
            <person name="Menes R.J."/>
        </authorList>
    </citation>
    <scope>NUCLEOTIDE SEQUENCE [LARGE SCALE GENOMIC DNA]</scope>
    <source>
        <strain evidence="7 8">CCM 2812</strain>
    </source>
</reference>
<dbReference type="NCBIfam" id="TIGR00254">
    <property type="entry name" value="GGDEF"/>
    <property type="match status" value="1"/>
</dbReference>
<dbReference type="InterPro" id="IPR035919">
    <property type="entry name" value="EAL_sf"/>
</dbReference>
<evidence type="ECO:0000259" key="5">
    <source>
        <dbReference type="PROSITE" id="PS50883"/>
    </source>
</evidence>
<dbReference type="PROSITE" id="PS50883">
    <property type="entry name" value="EAL"/>
    <property type="match status" value="1"/>
</dbReference>
<dbReference type="InterPro" id="IPR013767">
    <property type="entry name" value="PAS_fold"/>
</dbReference>
<dbReference type="Gene3D" id="3.30.450.20">
    <property type="entry name" value="PAS domain"/>
    <property type="match status" value="1"/>
</dbReference>
<evidence type="ECO:0000313" key="7">
    <source>
        <dbReference type="EMBL" id="MDP4299080.1"/>
    </source>
</evidence>
<dbReference type="InterPro" id="IPR001633">
    <property type="entry name" value="EAL_dom"/>
</dbReference>
<dbReference type="EMBL" id="JAUZEE010000001">
    <property type="protein sequence ID" value="MDP4299080.1"/>
    <property type="molecule type" value="Genomic_DNA"/>
</dbReference>
<comment type="caution">
    <text evidence="7">The sequence shown here is derived from an EMBL/GenBank/DDBJ whole genome shotgun (WGS) entry which is preliminary data.</text>
</comment>
<dbReference type="PROSITE" id="PS50112">
    <property type="entry name" value="PAS"/>
    <property type="match status" value="1"/>
</dbReference>
<dbReference type="SMART" id="SM00267">
    <property type="entry name" value="GGDEF"/>
    <property type="match status" value="1"/>
</dbReference>
<dbReference type="PROSITE" id="PS50887">
    <property type="entry name" value="GGDEF"/>
    <property type="match status" value="1"/>
</dbReference>
<dbReference type="CDD" id="cd01949">
    <property type="entry name" value="GGDEF"/>
    <property type="match status" value="1"/>
</dbReference>
<evidence type="ECO:0000256" key="3">
    <source>
        <dbReference type="SAM" id="Phobius"/>
    </source>
</evidence>
<dbReference type="PANTHER" id="PTHR44757">
    <property type="entry name" value="DIGUANYLATE CYCLASE DGCP"/>
    <property type="match status" value="1"/>
</dbReference>
<dbReference type="SUPFAM" id="SSF55785">
    <property type="entry name" value="PYP-like sensor domain (PAS domain)"/>
    <property type="match status" value="1"/>
</dbReference>
<protein>
    <submittedName>
        <fullName evidence="7">EAL domain-containing protein</fullName>
    </submittedName>
</protein>
<dbReference type="SUPFAM" id="SSF55073">
    <property type="entry name" value="Nucleotide cyclase"/>
    <property type="match status" value="1"/>
</dbReference>
<feature type="domain" description="PAS" evidence="4">
    <location>
        <begin position="110"/>
        <end position="158"/>
    </location>
</feature>
<proteinExistence type="predicted"/>
<dbReference type="InterPro" id="IPR043128">
    <property type="entry name" value="Rev_trsase/Diguanyl_cyclase"/>
</dbReference>
<accession>A0ABT9FXX2</accession>
<dbReference type="PANTHER" id="PTHR44757:SF2">
    <property type="entry name" value="BIOFILM ARCHITECTURE MAINTENANCE PROTEIN MBAA"/>
    <property type="match status" value="1"/>
</dbReference>
<dbReference type="SUPFAM" id="SSF141868">
    <property type="entry name" value="EAL domain-like"/>
    <property type="match status" value="1"/>
</dbReference>
<evidence type="ECO:0000256" key="2">
    <source>
        <dbReference type="SAM" id="MobiDB-lite"/>
    </source>
</evidence>
<name>A0ABT9FXX2_LEPDI</name>
<dbReference type="SMART" id="SM00052">
    <property type="entry name" value="EAL"/>
    <property type="match status" value="1"/>
</dbReference>
<dbReference type="InterPro" id="IPR029787">
    <property type="entry name" value="Nucleotide_cyclase"/>
</dbReference>
<dbReference type="RefSeq" id="WP_305747652.1">
    <property type="nucleotide sequence ID" value="NZ_JAUZEE010000001.1"/>
</dbReference>
<keyword evidence="3" id="KW-1133">Transmembrane helix</keyword>
<gene>
    <name evidence="7" type="ORF">Q8X39_00395</name>
</gene>
<feature type="coiled-coil region" evidence="1">
    <location>
        <begin position="90"/>
        <end position="117"/>
    </location>
</feature>
<evidence type="ECO:0000259" key="6">
    <source>
        <dbReference type="PROSITE" id="PS50887"/>
    </source>
</evidence>
<dbReference type="Pfam" id="PF00990">
    <property type="entry name" value="GGDEF"/>
    <property type="match status" value="1"/>
</dbReference>
<sequence>MTARRPSPPSAEPTAAATAAPAATSLRQAWPARLWRIARRPWVIAITTMVLTELAIEPLLFVFDDWGLSLSPTPARAWVPAIMLTLGIALAVLLTRNRELRLARRALRQERNRAAATLQAITDGVMTVDAADRLRYLNPSAERLCNLAAPQLLGLSVVQALPWPAADAQALAEALARCRRSRRVVEVGHTLQLSTDAGERRVQVVASPVFEQTPAKDAVTRPASLLPAERQHGRPVDSRLPTDQGGRVIAVVLALSDMTEQIANAERLQRDATHDALTGLPNRALLSDRLQQAVLAAQAGHRHVAVLFIDLDRFKRINDSLGHRQGDAVLRTVAQRLQRCLRAHDTLARWGGDEFVVLLEDAHDREVVAARAAQMIDAVIREIRIEAEDAAAIEVACGCSVGIAMAPHDGCAADALLAMADTAMYRGKARGGRRFEFYASEMPAWTREWLALETRLRHALDQNSFVLHYQPQVDLRSGQVVGLEALLRWRQPDGTLWRPARFLPVTEETSLILHIGEWVVREAIGQLARWRSQGLPLVPVSVNVSTRQCLDRRLVSVVGQALAEHHVAPGLLKIEVTESTAMADLGQLRSLLAELREMGVQVSMDDFGTGFSSLSHLKNFRVDQIKIDPSFVRDISRDPNGAAIVRATIALAHGLGLPVVAEGVESEEQRQFLAEHDCDIAQGYLYAQAQDSTTIAALLRERVAGGLPMSRARSLPAPTEPAPLGLLPA</sequence>
<dbReference type="InterPro" id="IPR000160">
    <property type="entry name" value="GGDEF_dom"/>
</dbReference>
<keyword evidence="3" id="KW-0812">Transmembrane</keyword>
<feature type="transmembrane region" description="Helical" evidence="3">
    <location>
        <begin position="75"/>
        <end position="95"/>
    </location>
</feature>
<evidence type="ECO:0000259" key="4">
    <source>
        <dbReference type="PROSITE" id="PS50112"/>
    </source>
</evidence>
<feature type="domain" description="EAL" evidence="5">
    <location>
        <begin position="449"/>
        <end position="703"/>
    </location>
</feature>
<keyword evidence="3" id="KW-0472">Membrane</keyword>
<dbReference type="Gene3D" id="3.30.70.270">
    <property type="match status" value="1"/>
</dbReference>
<dbReference type="SMART" id="SM00091">
    <property type="entry name" value="PAS"/>
    <property type="match status" value="1"/>
</dbReference>
<organism evidence="7 8">
    <name type="scientific">Leptothrix discophora</name>
    <dbReference type="NCBI Taxonomy" id="89"/>
    <lineage>
        <taxon>Bacteria</taxon>
        <taxon>Pseudomonadati</taxon>
        <taxon>Pseudomonadota</taxon>
        <taxon>Betaproteobacteria</taxon>
        <taxon>Burkholderiales</taxon>
        <taxon>Sphaerotilaceae</taxon>
        <taxon>Leptothrix</taxon>
    </lineage>
</organism>
<feature type="domain" description="GGDEF" evidence="6">
    <location>
        <begin position="302"/>
        <end position="440"/>
    </location>
</feature>
<dbReference type="Pfam" id="PF00563">
    <property type="entry name" value="EAL"/>
    <property type="match status" value="1"/>
</dbReference>
<feature type="region of interest" description="Disordered" evidence="2">
    <location>
        <begin position="710"/>
        <end position="729"/>
    </location>
</feature>
<evidence type="ECO:0000256" key="1">
    <source>
        <dbReference type="SAM" id="Coils"/>
    </source>
</evidence>